<dbReference type="EMBL" id="JBBHLL010000022">
    <property type="protein sequence ID" value="KAK7829157.1"/>
    <property type="molecule type" value="Genomic_DNA"/>
</dbReference>
<comment type="caution">
    <text evidence="1">The sequence shown here is derived from an EMBL/GenBank/DDBJ whole genome shotgun (WGS) entry which is preliminary data.</text>
</comment>
<evidence type="ECO:0000313" key="1">
    <source>
        <dbReference type="EMBL" id="KAK7829157.1"/>
    </source>
</evidence>
<proteinExistence type="predicted"/>
<protein>
    <submittedName>
        <fullName evidence="1">Uncharacterized protein</fullName>
    </submittedName>
</protein>
<accession>A0AAW0JQ72</accession>
<sequence>MLGASRASQGDLSPWSVDWKEVYKSPGSCLEKTSGAGAVAERCSRPVPTSPCCQRQMLGIP</sequence>
<organism evidence="1 2">
    <name type="scientific">Myodes glareolus</name>
    <name type="common">Bank vole</name>
    <name type="synonym">Clethrionomys glareolus</name>
    <dbReference type="NCBI Taxonomy" id="447135"/>
    <lineage>
        <taxon>Eukaryota</taxon>
        <taxon>Metazoa</taxon>
        <taxon>Chordata</taxon>
        <taxon>Craniata</taxon>
        <taxon>Vertebrata</taxon>
        <taxon>Euteleostomi</taxon>
        <taxon>Mammalia</taxon>
        <taxon>Eutheria</taxon>
        <taxon>Euarchontoglires</taxon>
        <taxon>Glires</taxon>
        <taxon>Rodentia</taxon>
        <taxon>Myomorpha</taxon>
        <taxon>Muroidea</taxon>
        <taxon>Cricetidae</taxon>
        <taxon>Arvicolinae</taxon>
        <taxon>Myodes</taxon>
    </lineage>
</organism>
<evidence type="ECO:0000313" key="2">
    <source>
        <dbReference type="Proteomes" id="UP001488838"/>
    </source>
</evidence>
<dbReference type="AlphaFoldDB" id="A0AAW0JQ72"/>
<gene>
    <name evidence="1" type="ORF">U0070_012628</name>
</gene>
<reference evidence="1 2" key="1">
    <citation type="journal article" date="2023" name="bioRxiv">
        <title>Conserved and derived expression patterns and positive selection on dental genes reveal complex evolutionary context of ever-growing rodent molars.</title>
        <authorList>
            <person name="Calamari Z.T."/>
            <person name="Song A."/>
            <person name="Cohen E."/>
            <person name="Akter M."/>
            <person name="Roy R.D."/>
            <person name="Hallikas O."/>
            <person name="Christensen M.M."/>
            <person name="Li P."/>
            <person name="Marangoni P."/>
            <person name="Jernvall J."/>
            <person name="Klein O.D."/>
        </authorList>
    </citation>
    <scope>NUCLEOTIDE SEQUENCE [LARGE SCALE GENOMIC DNA]</scope>
    <source>
        <strain evidence="1">V071</strain>
    </source>
</reference>
<dbReference type="Proteomes" id="UP001488838">
    <property type="component" value="Unassembled WGS sequence"/>
</dbReference>
<keyword evidence="2" id="KW-1185">Reference proteome</keyword>
<name>A0AAW0JQ72_MYOGA</name>